<comment type="cofactor">
    <cofactor evidence="3">
        <name>Mg(2+)</name>
        <dbReference type="ChEBI" id="CHEBI:18420"/>
    </cofactor>
    <text evidence="3">Binds 1 Mg(2+) ion.</text>
</comment>
<evidence type="ECO:0000256" key="3">
    <source>
        <dbReference type="PIRSR" id="PIRSR601952-2"/>
    </source>
</evidence>
<dbReference type="Proteomes" id="UP000887013">
    <property type="component" value="Unassembled WGS sequence"/>
</dbReference>
<name>A0A8X6QA02_NEPPI</name>
<keyword evidence="2" id="KW-0597">Phosphoprotein</keyword>
<evidence type="ECO:0000256" key="2">
    <source>
        <dbReference type="ARBA" id="ARBA00022553"/>
    </source>
</evidence>
<keyword evidence="3" id="KW-0479">Metal-binding</keyword>
<dbReference type="PANTHER" id="PTHR11596">
    <property type="entry name" value="ALKALINE PHOSPHATASE"/>
    <property type="match status" value="1"/>
</dbReference>
<dbReference type="OrthoDB" id="6430040at2759"/>
<dbReference type="InterPro" id="IPR017850">
    <property type="entry name" value="Alkaline_phosphatase_core_sf"/>
</dbReference>
<comment type="caution">
    <text evidence="4">The sequence shown here is derived from an EMBL/GenBank/DDBJ whole genome shotgun (WGS) entry which is preliminary data.</text>
</comment>
<gene>
    <name evidence="4" type="ORF">NPIL_196181</name>
</gene>
<proteinExistence type="predicted"/>
<keyword evidence="5" id="KW-1185">Reference proteome</keyword>
<dbReference type="SUPFAM" id="SSF53649">
    <property type="entry name" value="Alkaline phosphatase-like"/>
    <property type="match status" value="1"/>
</dbReference>
<feature type="binding site" evidence="3">
    <location>
        <position position="13"/>
    </location>
    <ligand>
        <name>Mg(2+)</name>
        <dbReference type="ChEBI" id="CHEBI:18420"/>
    </ligand>
</feature>
<dbReference type="Gene3D" id="3.40.720.10">
    <property type="entry name" value="Alkaline Phosphatase, subunit A"/>
    <property type="match status" value="1"/>
</dbReference>
<sequence>KWTGFVTTTRVTHATPAGTFAHTASRNWESSTPSPACTDIAYQLIHHTPGKNMHVSTAVKYYSETCLSLSFIHHFEFVCERLILYLECPTVTVPAPLKEWKNLFFS</sequence>
<evidence type="ECO:0000313" key="4">
    <source>
        <dbReference type="EMBL" id="GFU07164.1"/>
    </source>
</evidence>
<dbReference type="GO" id="GO:0004035">
    <property type="term" value="F:alkaline phosphatase activity"/>
    <property type="evidence" value="ECO:0007669"/>
    <property type="project" value="UniProtKB-EC"/>
</dbReference>
<feature type="binding site" evidence="3">
    <location>
        <position position="15"/>
    </location>
    <ligand>
        <name>Mg(2+)</name>
        <dbReference type="ChEBI" id="CHEBI:18420"/>
    </ligand>
</feature>
<reference evidence="4" key="1">
    <citation type="submission" date="2020-08" db="EMBL/GenBank/DDBJ databases">
        <title>Multicomponent nature underlies the extraordinary mechanical properties of spider dragline silk.</title>
        <authorList>
            <person name="Kono N."/>
            <person name="Nakamura H."/>
            <person name="Mori M."/>
            <person name="Yoshida Y."/>
            <person name="Ohtoshi R."/>
            <person name="Malay A.D."/>
            <person name="Moran D.A.P."/>
            <person name="Tomita M."/>
            <person name="Numata K."/>
            <person name="Arakawa K."/>
        </authorList>
    </citation>
    <scope>NUCLEOTIDE SEQUENCE</scope>
</reference>
<accession>A0A8X6QA02</accession>
<evidence type="ECO:0000313" key="5">
    <source>
        <dbReference type="Proteomes" id="UP000887013"/>
    </source>
</evidence>
<protein>
    <recommendedName>
        <fullName evidence="1">alkaline phosphatase</fullName>
        <ecNumber evidence="1">3.1.3.1</ecNumber>
    </recommendedName>
</protein>
<dbReference type="GO" id="GO:0046872">
    <property type="term" value="F:metal ion binding"/>
    <property type="evidence" value="ECO:0007669"/>
    <property type="project" value="UniProtKB-KW"/>
</dbReference>
<dbReference type="PANTHER" id="PTHR11596:SF5">
    <property type="entry name" value="ALKALINE PHOSPHATASE"/>
    <property type="match status" value="1"/>
</dbReference>
<feature type="non-terminal residue" evidence="4">
    <location>
        <position position="1"/>
    </location>
</feature>
<organism evidence="4 5">
    <name type="scientific">Nephila pilipes</name>
    <name type="common">Giant wood spider</name>
    <name type="synonym">Nephila maculata</name>
    <dbReference type="NCBI Taxonomy" id="299642"/>
    <lineage>
        <taxon>Eukaryota</taxon>
        <taxon>Metazoa</taxon>
        <taxon>Ecdysozoa</taxon>
        <taxon>Arthropoda</taxon>
        <taxon>Chelicerata</taxon>
        <taxon>Arachnida</taxon>
        <taxon>Araneae</taxon>
        <taxon>Araneomorphae</taxon>
        <taxon>Entelegynae</taxon>
        <taxon>Araneoidea</taxon>
        <taxon>Nephilidae</taxon>
        <taxon>Nephila</taxon>
    </lineage>
</organism>
<dbReference type="EC" id="3.1.3.1" evidence="1"/>
<evidence type="ECO:0000256" key="1">
    <source>
        <dbReference type="ARBA" id="ARBA00012647"/>
    </source>
</evidence>
<dbReference type="EMBL" id="BMAW01077608">
    <property type="protein sequence ID" value="GFU07164.1"/>
    <property type="molecule type" value="Genomic_DNA"/>
</dbReference>
<keyword evidence="3" id="KW-0460">Magnesium</keyword>
<dbReference type="InterPro" id="IPR001952">
    <property type="entry name" value="Alkaline_phosphatase"/>
</dbReference>
<dbReference type="Pfam" id="PF00245">
    <property type="entry name" value="Alk_phosphatase"/>
    <property type="match status" value="1"/>
</dbReference>
<dbReference type="AlphaFoldDB" id="A0A8X6QA02"/>